<sequence length="153" mass="17707">MRILLVAIISTLASILPGGWMTVFAFTFLHNWILKIFRFVFLGNKYVAFSLEQTGEHELTLENSGTEEITDVALQVKDAKHNKIANEDLLDFKPGDTVKITIDAEIKNTEYLEAEHLYKKHARHKRVFMPMYNKYKHQQQKAKRAAKKQAKSN</sequence>
<gene>
    <name evidence="1" type="ORF">IV50_GL000861</name>
</gene>
<dbReference type="AlphaFoldDB" id="A0A0R2H7M1"/>
<dbReference type="Proteomes" id="UP000051992">
    <property type="component" value="Unassembled WGS sequence"/>
</dbReference>
<evidence type="ECO:0000313" key="2">
    <source>
        <dbReference type="Proteomes" id="UP000051992"/>
    </source>
</evidence>
<accession>A0A0R2H7M1</accession>
<keyword evidence="2" id="KW-1185">Reference proteome</keyword>
<dbReference type="PATRIC" id="fig|1629.5.peg.870"/>
<protein>
    <submittedName>
        <fullName evidence="1">Uncharacterized protein</fullName>
    </submittedName>
</protein>
<dbReference type="RefSeq" id="WP_057745560.1">
    <property type="nucleotide sequence ID" value="NZ_BJLU01000002.1"/>
</dbReference>
<name>A0A0R2H7M1_WEIVI</name>
<evidence type="ECO:0000313" key="1">
    <source>
        <dbReference type="EMBL" id="KRN46581.1"/>
    </source>
</evidence>
<dbReference type="EMBL" id="JQBM01000002">
    <property type="protein sequence ID" value="KRN46581.1"/>
    <property type="molecule type" value="Genomic_DNA"/>
</dbReference>
<comment type="caution">
    <text evidence="1">The sequence shown here is derived from an EMBL/GenBank/DDBJ whole genome shotgun (WGS) entry which is preliminary data.</text>
</comment>
<organism evidence="1 2">
    <name type="scientific">Weissella viridescens</name>
    <name type="common">Lactobacillus viridescens</name>
    <dbReference type="NCBI Taxonomy" id="1629"/>
    <lineage>
        <taxon>Bacteria</taxon>
        <taxon>Bacillati</taxon>
        <taxon>Bacillota</taxon>
        <taxon>Bacilli</taxon>
        <taxon>Lactobacillales</taxon>
        <taxon>Lactobacillaceae</taxon>
        <taxon>Weissella</taxon>
    </lineage>
</organism>
<proteinExistence type="predicted"/>
<reference evidence="1 2" key="1">
    <citation type="journal article" date="2015" name="Genome Announc.">
        <title>Expanding the biotechnology potential of lactobacilli through comparative genomics of 213 strains and associated genera.</title>
        <authorList>
            <person name="Sun Z."/>
            <person name="Harris H.M."/>
            <person name="McCann A."/>
            <person name="Guo C."/>
            <person name="Argimon S."/>
            <person name="Zhang W."/>
            <person name="Yang X."/>
            <person name="Jeffery I.B."/>
            <person name="Cooney J.C."/>
            <person name="Kagawa T.F."/>
            <person name="Liu W."/>
            <person name="Song Y."/>
            <person name="Salvetti E."/>
            <person name="Wrobel A."/>
            <person name="Rasinkangas P."/>
            <person name="Parkhill J."/>
            <person name="Rea M.C."/>
            <person name="O'Sullivan O."/>
            <person name="Ritari J."/>
            <person name="Douillard F.P."/>
            <person name="Paul Ross R."/>
            <person name="Yang R."/>
            <person name="Briner A.E."/>
            <person name="Felis G.E."/>
            <person name="de Vos W.M."/>
            <person name="Barrangou R."/>
            <person name="Klaenhammer T.R."/>
            <person name="Caufield P.W."/>
            <person name="Cui Y."/>
            <person name="Zhang H."/>
            <person name="O'Toole P.W."/>
        </authorList>
    </citation>
    <scope>NUCLEOTIDE SEQUENCE [LARGE SCALE GENOMIC DNA]</scope>
    <source>
        <strain evidence="1 2">DSM 20410</strain>
    </source>
</reference>